<proteinExistence type="predicted"/>
<organism evidence="1">
    <name type="scientific">Streptomyces sp. SID7499</name>
    <dbReference type="NCBI Taxonomy" id="2706086"/>
    <lineage>
        <taxon>Bacteria</taxon>
        <taxon>Bacillati</taxon>
        <taxon>Actinomycetota</taxon>
        <taxon>Actinomycetes</taxon>
        <taxon>Kitasatosporales</taxon>
        <taxon>Streptomycetaceae</taxon>
        <taxon>Streptomyces</taxon>
    </lineage>
</organism>
<dbReference type="EMBL" id="JAAGMN010004465">
    <property type="protein sequence ID" value="NEE13085.1"/>
    <property type="molecule type" value="Genomic_DNA"/>
</dbReference>
<protein>
    <submittedName>
        <fullName evidence="1">Uncharacterized protein</fullName>
    </submittedName>
</protein>
<name>A0A6G3X5M1_9ACTN</name>
<sequence length="68" mass="7515">MDEQDCGDFLVSSRELASFEAAIKTARNKAEVARVLQAHDLAEDDFTRSFPYLAKAVRDLPDSDAPEA</sequence>
<evidence type="ECO:0000313" key="1">
    <source>
        <dbReference type="EMBL" id="NEE13085.1"/>
    </source>
</evidence>
<gene>
    <name evidence="1" type="ORF">G3M58_42355</name>
</gene>
<comment type="caution">
    <text evidence="1">The sequence shown here is derived from an EMBL/GenBank/DDBJ whole genome shotgun (WGS) entry which is preliminary data.</text>
</comment>
<reference evidence="1" key="1">
    <citation type="submission" date="2020-01" db="EMBL/GenBank/DDBJ databases">
        <title>Insect and environment-associated Actinomycetes.</title>
        <authorList>
            <person name="Currrie C."/>
            <person name="Chevrette M."/>
            <person name="Carlson C."/>
            <person name="Stubbendieck R."/>
            <person name="Wendt-Pienkowski E."/>
        </authorList>
    </citation>
    <scope>NUCLEOTIDE SEQUENCE</scope>
    <source>
        <strain evidence="1">SID7499</strain>
    </source>
</reference>
<accession>A0A6G3X5M1</accession>
<dbReference type="AlphaFoldDB" id="A0A6G3X5M1"/>